<evidence type="ECO:0008006" key="3">
    <source>
        <dbReference type="Google" id="ProtNLM"/>
    </source>
</evidence>
<protein>
    <recommendedName>
        <fullName evidence="3">Anti-sigma factor NepR domain-containing protein</fullName>
    </recommendedName>
</protein>
<keyword evidence="2" id="KW-1185">Reference proteome</keyword>
<dbReference type="EMBL" id="CAKXZT010000173">
    <property type="protein sequence ID" value="CAH2408899.1"/>
    <property type="molecule type" value="Genomic_DNA"/>
</dbReference>
<evidence type="ECO:0000313" key="2">
    <source>
        <dbReference type="Proteomes" id="UP001153050"/>
    </source>
</evidence>
<name>A0ABM9EHQ6_9HYPH</name>
<evidence type="ECO:0000313" key="1">
    <source>
        <dbReference type="EMBL" id="CAH2408899.1"/>
    </source>
</evidence>
<dbReference type="Proteomes" id="UP001153050">
    <property type="component" value="Unassembled WGS sequence"/>
</dbReference>
<proteinExistence type="predicted"/>
<organism evidence="1 2">
    <name type="scientific">Mesorhizobium escarrei</name>
    <dbReference type="NCBI Taxonomy" id="666018"/>
    <lineage>
        <taxon>Bacteria</taxon>
        <taxon>Pseudomonadati</taxon>
        <taxon>Pseudomonadota</taxon>
        <taxon>Alphaproteobacteria</taxon>
        <taxon>Hyphomicrobiales</taxon>
        <taxon>Phyllobacteriaceae</taxon>
        <taxon>Mesorhizobium</taxon>
    </lineage>
</organism>
<gene>
    <name evidence="1" type="ORF">MES5069_740052</name>
</gene>
<dbReference type="RefSeq" id="WP_167378788.1">
    <property type="nucleotide sequence ID" value="NZ_CAKXZT010000173.1"/>
</dbReference>
<sequence>MNDNGKADDQLAAMVAAFFASINDLDAPADLLAAFREKVNRAKDRNNGSSRHAPDVE</sequence>
<reference evidence="1 2" key="1">
    <citation type="submission" date="2022-03" db="EMBL/GenBank/DDBJ databases">
        <authorList>
            <person name="Brunel B."/>
        </authorList>
    </citation>
    <scope>NUCLEOTIDE SEQUENCE [LARGE SCALE GENOMIC DNA]</scope>
    <source>
        <strain evidence="1">STM5069sample</strain>
    </source>
</reference>
<comment type="caution">
    <text evidence="1">The sequence shown here is derived from an EMBL/GenBank/DDBJ whole genome shotgun (WGS) entry which is preliminary data.</text>
</comment>
<accession>A0ABM9EHQ6</accession>